<dbReference type="Gene3D" id="3.40.720.10">
    <property type="entry name" value="Alkaline Phosphatase, subunit A"/>
    <property type="match status" value="1"/>
</dbReference>
<dbReference type="CDD" id="cd16148">
    <property type="entry name" value="sulfatase_like"/>
    <property type="match status" value="1"/>
</dbReference>
<dbReference type="InterPro" id="IPR017850">
    <property type="entry name" value="Alkaline_phosphatase_core_sf"/>
</dbReference>
<feature type="region of interest" description="Disordered" evidence="1">
    <location>
        <begin position="423"/>
        <end position="476"/>
    </location>
</feature>
<evidence type="ECO:0000313" key="3">
    <source>
        <dbReference type="EMBL" id="ELY54939.1"/>
    </source>
</evidence>
<dbReference type="InterPro" id="IPR000917">
    <property type="entry name" value="Sulfatase_N"/>
</dbReference>
<dbReference type="PATRIC" id="fig|1227497.3.peg.3585"/>
<evidence type="ECO:0000256" key="1">
    <source>
        <dbReference type="SAM" id="MobiDB-lite"/>
    </source>
</evidence>
<gene>
    <name evidence="3" type="ORF">C491_17619</name>
</gene>
<dbReference type="InterPro" id="IPR052701">
    <property type="entry name" value="GAG_Ulvan_Degrading_Sulfatases"/>
</dbReference>
<dbReference type="AlphaFoldDB" id="L9WZM3"/>
<comment type="caution">
    <text evidence="3">The sequence shown here is derived from an EMBL/GenBank/DDBJ whole genome shotgun (WGS) entry which is preliminary data.</text>
</comment>
<proteinExistence type="predicted"/>
<evidence type="ECO:0000313" key="4">
    <source>
        <dbReference type="Proteomes" id="UP000011688"/>
    </source>
</evidence>
<reference evidence="3 4" key="1">
    <citation type="journal article" date="2014" name="PLoS Genet.">
        <title>Phylogenetically driven sequencing of extremely halophilic archaea reveals strategies for static and dynamic osmo-response.</title>
        <authorList>
            <person name="Becker E.A."/>
            <person name="Seitzer P.M."/>
            <person name="Tritt A."/>
            <person name="Larsen D."/>
            <person name="Krusor M."/>
            <person name="Yao A.I."/>
            <person name="Wu D."/>
            <person name="Madern D."/>
            <person name="Eisen J.A."/>
            <person name="Darling A.E."/>
            <person name="Facciotti M.T."/>
        </authorList>
    </citation>
    <scope>NUCLEOTIDE SEQUENCE [LARGE SCALE GENOMIC DNA]</scope>
    <source>
        <strain evidence="3 4">DSM 10524</strain>
    </source>
</reference>
<dbReference type="PANTHER" id="PTHR43751">
    <property type="entry name" value="SULFATASE"/>
    <property type="match status" value="1"/>
</dbReference>
<organism evidence="3 4">
    <name type="scientific">Natronococcus amylolyticus DSM 10524</name>
    <dbReference type="NCBI Taxonomy" id="1227497"/>
    <lineage>
        <taxon>Archaea</taxon>
        <taxon>Methanobacteriati</taxon>
        <taxon>Methanobacteriota</taxon>
        <taxon>Stenosarchaea group</taxon>
        <taxon>Halobacteria</taxon>
        <taxon>Halobacteriales</taxon>
        <taxon>Natrialbaceae</taxon>
        <taxon>Natronococcus</taxon>
    </lineage>
</organism>
<dbReference type="eggNOG" id="arCOG02785">
    <property type="taxonomic scope" value="Archaea"/>
</dbReference>
<dbReference type="STRING" id="1227497.C491_17619"/>
<sequence length="476" mass="54255">MDTARYDESFGTAAPPTIADLCDNGTKFTNAFAAAPWTLPSHASVFSGQYPSKHGSNATAKQFNPSAPSVIEAFDEAGHETVAVSNNTWISGEFGFDRGFDQFRKNWQFVQADADPVKIARENDGIERWKELARHIFDGNPPLNALNALYAFFQHRHGSDDGAKRANDWVKEWLDDREESDPFFLFLNYMEPHLEYAPPQEYTEQHLPDGVTFKEAMQVEQDAFRYIAGDLEMTERDFEILRALYRGEIAYLDEQIGNLRESLKRAGEWEDTVFVVIGDHGENIGDHGLMDHQYCLYDTLIHVPLVIHGGAFTNGGERTDLVQLTDLAPSLLDAADIEAPEFRDRLQGQSFHPQADTDPREYVYAEYMAPQPSMDALEKRVSNPSEEVYKYDRSLRAIRGTDWKLIRGSDGTRELYQVSVDQMEADNRSETEPEQAERLEQQLDDWLESFTSEEDNTDADMDQNTKNRLEDLGYLQ</sequence>
<accession>L9WZM3</accession>
<dbReference type="Pfam" id="PF00884">
    <property type="entry name" value="Sulfatase"/>
    <property type="match status" value="1"/>
</dbReference>
<keyword evidence="4" id="KW-1185">Reference proteome</keyword>
<protein>
    <submittedName>
        <fullName evidence="3">Sulfatase</fullName>
    </submittedName>
</protein>
<dbReference type="SUPFAM" id="SSF53649">
    <property type="entry name" value="Alkaline phosphatase-like"/>
    <property type="match status" value="1"/>
</dbReference>
<feature type="domain" description="Sulfatase N-terminal" evidence="2">
    <location>
        <begin position="13"/>
        <end position="337"/>
    </location>
</feature>
<feature type="compositionally biased region" description="Acidic residues" evidence="1">
    <location>
        <begin position="442"/>
        <end position="461"/>
    </location>
</feature>
<feature type="compositionally biased region" description="Basic and acidic residues" evidence="1">
    <location>
        <begin position="425"/>
        <end position="441"/>
    </location>
</feature>
<evidence type="ECO:0000259" key="2">
    <source>
        <dbReference type="Pfam" id="PF00884"/>
    </source>
</evidence>
<feature type="compositionally biased region" description="Basic and acidic residues" evidence="1">
    <location>
        <begin position="463"/>
        <end position="476"/>
    </location>
</feature>
<dbReference type="PANTHER" id="PTHR43751:SF1">
    <property type="entry name" value="SULFATASE ATSG-RELATED"/>
    <property type="match status" value="1"/>
</dbReference>
<name>L9WZM3_9EURY</name>
<dbReference type="EMBL" id="AOIB01000033">
    <property type="protein sequence ID" value="ELY54939.1"/>
    <property type="molecule type" value="Genomic_DNA"/>
</dbReference>
<dbReference type="Proteomes" id="UP000011688">
    <property type="component" value="Unassembled WGS sequence"/>
</dbReference>